<reference evidence="3" key="1">
    <citation type="submission" date="2017-02" db="EMBL/GenBank/DDBJ databases">
        <title>Draft Genome Sequence of the Salt Water Bacterium Oceanospirillum linum ATCC 11336.</title>
        <authorList>
            <person name="Trachtenberg A.M."/>
            <person name="Carney J.G."/>
            <person name="Linnane J.D."/>
            <person name="Rheaume B.A."/>
            <person name="Pitts N.L."/>
            <person name="Mykles D.L."/>
            <person name="Maclea K.S."/>
        </authorList>
    </citation>
    <scope>NUCLEOTIDE SEQUENCE [LARGE SCALE GENOMIC DNA]</scope>
    <source>
        <strain evidence="3">ATCC 11336</strain>
    </source>
</reference>
<dbReference type="PROSITE" id="PS51125">
    <property type="entry name" value="NHL"/>
    <property type="match status" value="3"/>
</dbReference>
<dbReference type="Proteomes" id="UP000190064">
    <property type="component" value="Unassembled WGS sequence"/>
</dbReference>
<evidence type="ECO:0000256" key="2">
    <source>
        <dbReference type="PROSITE-ProRule" id="PRU00504"/>
    </source>
</evidence>
<dbReference type="SUPFAM" id="SSF63825">
    <property type="entry name" value="YWTD domain"/>
    <property type="match status" value="2"/>
</dbReference>
<evidence type="ECO:0000313" key="3">
    <source>
        <dbReference type="EMBL" id="OOV88399.1"/>
    </source>
</evidence>
<dbReference type="GO" id="GO:0008270">
    <property type="term" value="F:zinc ion binding"/>
    <property type="evidence" value="ECO:0007669"/>
    <property type="project" value="UniProtKB-KW"/>
</dbReference>
<dbReference type="InterPro" id="IPR001258">
    <property type="entry name" value="NHL_repeat"/>
</dbReference>
<dbReference type="RefSeq" id="WP_077242834.1">
    <property type="nucleotide sequence ID" value="NZ_FXTS01000001.1"/>
</dbReference>
<keyword evidence="4" id="KW-1185">Reference proteome</keyword>
<proteinExistence type="predicted"/>
<dbReference type="GO" id="GO:0043161">
    <property type="term" value="P:proteasome-mediated ubiquitin-dependent protein catabolic process"/>
    <property type="evidence" value="ECO:0007669"/>
    <property type="project" value="TreeGrafter"/>
</dbReference>
<dbReference type="InterPro" id="IPR050952">
    <property type="entry name" value="TRIM-NHL_E3_ligases"/>
</dbReference>
<dbReference type="AlphaFoldDB" id="A0A1T1HEW6"/>
<accession>A0A1T1HEW6</accession>
<comment type="caution">
    <text evidence="3">The sequence shown here is derived from an EMBL/GenBank/DDBJ whole genome shotgun (WGS) entry which is preliminary data.</text>
</comment>
<feature type="repeat" description="NHL" evidence="2">
    <location>
        <begin position="548"/>
        <end position="591"/>
    </location>
</feature>
<feature type="repeat" description="NHL" evidence="2">
    <location>
        <begin position="497"/>
        <end position="534"/>
    </location>
</feature>
<evidence type="ECO:0008006" key="5">
    <source>
        <dbReference type="Google" id="ProtNLM"/>
    </source>
</evidence>
<keyword evidence="1" id="KW-0677">Repeat</keyword>
<dbReference type="Gene3D" id="2.120.10.30">
    <property type="entry name" value="TolB, C-terminal domain"/>
    <property type="match status" value="3"/>
</dbReference>
<dbReference type="GO" id="GO:0000209">
    <property type="term" value="P:protein polyubiquitination"/>
    <property type="evidence" value="ECO:0007669"/>
    <property type="project" value="TreeGrafter"/>
</dbReference>
<dbReference type="PANTHER" id="PTHR24104:SF25">
    <property type="entry name" value="PROTEIN LIN-41"/>
    <property type="match status" value="1"/>
</dbReference>
<dbReference type="PANTHER" id="PTHR24104">
    <property type="entry name" value="E3 UBIQUITIN-PROTEIN LIGASE NHLRC1-RELATED"/>
    <property type="match status" value="1"/>
</dbReference>
<dbReference type="EMBL" id="MTSD02000001">
    <property type="protein sequence ID" value="OOV88399.1"/>
    <property type="molecule type" value="Genomic_DNA"/>
</dbReference>
<organism evidence="3 4">
    <name type="scientific">Oceanospirillum linum</name>
    <dbReference type="NCBI Taxonomy" id="966"/>
    <lineage>
        <taxon>Bacteria</taxon>
        <taxon>Pseudomonadati</taxon>
        <taxon>Pseudomonadota</taxon>
        <taxon>Gammaproteobacteria</taxon>
        <taxon>Oceanospirillales</taxon>
        <taxon>Oceanospirillaceae</taxon>
        <taxon>Oceanospirillum</taxon>
    </lineage>
</organism>
<dbReference type="GO" id="GO:0061630">
    <property type="term" value="F:ubiquitin protein ligase activity"/>
    <property type="evidence" value="ECO:0007669"/>
    <property type="project" value="TreeGrafter"/>
</dbReference>
<protein>
    <recommendedName>
        <fullName evidence="5">SMP-30/Gluconolactonase/LRE-like region domain-containing protein</fullName>
    </recommendedName>
</protein>
<name>A0A1T1HEW6_OCELI</name>
<gene>
    <name evidence="3" type="ORF">BTA35_0202490</name>
</gene>
<sequence>MGVEYKTHLGSVIRDLPVLPVAAAGHLSLNTPVGSCVDHFGRVWLADTSHNRLLVMDAELETILMVFGSTGSGDRQFNMPFRLLPHPEKRYIYVTDIGNHRVHILSYDENTITPISTFGDTSNIDLKGPNGIVYYRGQLCVADEFYEGPDGVSRLAVFRDDGEYLYDIHQITGYKTPVELLWPQGLSVDRQGRIYIANTGFNTVVRCDWQGNGVAFSSTGKPYIDGLELARDVAIIQGRVLIPGGKSNAISVYSQNGVSQGALAGYFSPIQITEFPQENTFLVTEPILASLQLHKANLRRVQHGRDIYPDVLAQVGDERDSKGQLHFATSAAGDITPERRSASTAQSPTMMPWFSQEQVGHLKQQQEKFLKLTEIPGMPTWLNMGLNWQMEWMQRWQRSWLSLFMPSSNSVEDESLWVVDAGNYQLQSTDNLKSNSLRSASMPLLPGSLGVTSLTPLNPLPGQFDPDIPLLVVSNFLSGIVTIYQYHPFYKELIPYTVFGSLGHFPWQLNKPQGLAIDPVSRDIFIADSGNNRIARWRLNRLGIVGLVDTFGTLGDGDDQFHTPSDIAVSDDGLCYISDQFNHRIQVTDLQGRPVRRFGQPGYGTDDDHFLLPTSVEFEQGYLFVSDLVNRAVKVFDRNDQCVSAFAAFGADSSKGQLWMPYLMHVRNRRIYLPDCALNRVNVYHFDAGDHA</sequence>
<dbReference type="Pfam" id="PF01436">
    <property type="entry name" value="NHL"/>
    <property type="match status" value="1"/>
</dbReference>
<dbReference type="STRING" id="966.BTA35_0202490"/>
<evidence type="ECO:0000256" key="1">
    <source>
        <dbReference type="ARBA" id="ARBA00022737"/>
    </source>
</evidence>
<feature type="repeat" description="NHL" evidence="2">
    <location>
        <begin position="64"/>
        <end position="108"/>
    </location>
</feature>
<evidence type="ECO:0000313" key="4">
    <source>
        <dbReference type="Proteomes" id="UP000190064"/>
    </source>
</evidence>
<dbReference type="InterPro" id="IPR011042">
    <property type="entry name" value="6-blade_b-propeller_TolB-like"/>
</dbReference>
<dbReference type="CDD" id="cd05819">
    <property type="entry name" value="NHL"/>
    <property type="match status" value="2"/>
</dbReference>